<accession>A0A1I3T782</accession>
<organism evidence="1 2">
    <name type="scientific">Aquamicrobium aerolatum DSM 21857</name>
    <dbReference type="NCBI Taxonomy" id="1121003"/>
    <lineage>
        <taxon>Bacteria</taxon>
        <taxon>Pseudomonadati</taxon>
        <taxon>Pseudomonadota</taxon>
        <taxon>Alphaproteobacteria</taxon>
        <taxon>Hyphomicrobiales</taxon>
        <taxon>Phyllobacteriaceae</taxon>
        <taxon>Aerobium</taxon>
    </lineage>
</organism>
<evidence type="ECO:0000313" key="1">
    <source>
        <dbReference type="EMBL" id="SFJ66934.1"/>
    </source>
</evidence>
<reference evidence="2" key="1">
    <citation type="submission" date="2016-10" db="EMBL/GenBank/DDBJ databases">
        <authorList>
            <person name="Varghese N."/>
            <person name="Submissions S."/>
        </authorList>
    </citation>
    <scope>NUCLEOTIDE SEQUENCE [LARGE SCALE GENOMIC DNA]</scope>
    <source>
        <strain evidence="2">DSM 21857</strain>
    </source>
</reference>
<dbReference type="RefSeq" id="WP_091525211.1">
    <property type="nucleotide sequence ID" value="NZ_FORF01000049.1"/>
</dbReference>
<evidence type="ECO:0000313" key="2">
    <source>
        <dbReference type="Proteomes" id="UP000242763"/>
    </source>
</evidence>
<sequence>MDDDVAFMSSVNLADGESAVLDAIKKNEHFATLLGADAFPDGGGREKAVAAGVIDTIDRLGAFSDIEDLNLVVSQHIAMEANKANFIAGAQVEQGADFAGVFEGLIRALANDRAGIINFWAESGDVAGQWRADQLLGDTYTVVLNQIVGYADSPQVGAPKYWEELAASFNHINSEYTGSVVTLIGQLQTAHQAVLDGV</sequence>
<dbReference type="EMBL" id="FORF01000049">
    <property type="protein sequence ID" value="SFJ66934.1"/>
    <property type="molecule type" value="Genomic_DNA"/>
</dbReference>
<protein>
    <submittedName>
        <fullName evidence="1">Uncharacterized protein</fullName>
    </submittedName>
</protein>
<dbReference type="Proteomes" id="UP000242763">
    <property type="component" value="Unassembled WGS sequence"/>
</dbReference>
<keyword evidence="2" id="KW-1185">Reference proteome</keyword>
<proteinExistence type="predicted"/>
<name>A0A1I3T782_9HYPH</name>
<dbReference type="AlphaFoldDB" id="A0A1I3T782"/>
<gene>
    <name evidence="1" type="ORF">SAMN03080618_03591</name>
</gene>